<dbReference type="InterPro" id="IPR000600">
    <property type="entry name" value="ROK"/>
</dbReference>
<dbReference type="Gene3D" id="3.30.420.40">
    <property type="match status" value="2"/>
</dbReference>
<dbReference type="PROSITE" id="PS01125">
    <property type="entry name" value="ROK"/>
    <property type="match status" value="1"/>
</dbReference>
<dbReference type="RefSeq" id="WP_147618661.1">
    <property type="nucleotide sequence ID" value="NZ_JACOQH010000005.1"/>
</dbReference>
<sequence>MYRAGIDLGGTNIKAGIVDEDQKILAEGSVPTMVKRPYQEIIKDMADLVKDLLGKIGAEERELSSVGVGSPGTVDAESGMVRYSNNFGWENIPLAEELGTYFTCPIHISNDANCAALGEVKAGAAKETKNAILLTLGTGVGGGVIIDGKVFEGAHAGGAELGHTSLIFGGEPCTCGRKGCVEAYVSATGLIRQARRAAEQKKDSLMNELCGGDLSAMNGKIPFDAAEQKDEAAMAVVDDYITYLGEAIANYVNIFRPDVVLLSGGVCNQKEKLTGPLTAYIKTVCFAGEKAFIPEVRCAILGNSAGIIGAANL</sequence>
<comment type="caution">
    <text evidence="2">The sequence shown here is derived from an EMBL/GenBank/DDBJ whole genome shotgun (WGS) entry which is preliminary data.</text>
</comment>
<comment type="similarity">
    <text evidence="1">Belongs to the ROK (NagC/XylR) family.</text>
</comment>
<dbReference type="Proteomes" id="UP000621540">
    <property type="component" value="Unassembled WGS sequence"/>
</dbReference>
<dbReference type="PANTHER" id="PTHR18964:SF149">
    <property type="entry name" value="BIFUNCTIONAL UDP-N-ACETYLGLUCOSAMINE 2-EPIMERASE_N-ACETYLMANNOSAMINE KINASE"/>
    <property type="match status" value="1"/>
</dbReference>
<evidence type="ECO:0000313" key="2">
    <source>
        <dbReference type="EMBL" id="MBC5754005.1"/>
    </source>
</evidence>
<keyword evidence="3" id="KW-1185">Reference proteome</keyword>
<reference evidence="2 3" key="1">
    <citation type="submission" date="2020-08" db="EMBL/GenBank/DDBJ databases">
        <title>Genome public.</title>
        <authorList>
            <person name="Liu C."/>
            <person name="Sun Q."/>
        </authorList>
    </citation>
    <scope>NUCLEOTIDE SEQUENCE [LARGE SCALE GENOMIC DNA]</scope>
    <source>
        <strain evidence="2 3">BX0805</strain>
    </source>
</reference>
<accession>A0ABR7IAR8</accession>
<dbReference type="SUPFAM" id="SSF53067">
    <property type="entry name" value="Actin-like ATPase domain"/>
    <property type="match status" value="1"/>
</dbReference>
<dbReference type="InterPro" id="IPR043129">
    <property type="entry name" value="ATPase_NBD"/>
</dbReference>
<name>A0ABR7IAR8_9FIRM</name>
<proteinExistence type="inferred from homology"/>
<organism evidence="2 3">
    <name type="scientific">Roseburia yibonii</name>
    <dbReference type="NCBI Taxonomy" id="2763063"/>
    <lineage>
        <taxon>Bacteria</taxon>
        <taxon>Bacillati</taxon>
        <taxon>Bacillota</taxon>
        <taxon>Clostridia</taxon>
        <taxon>Lachnospirales</taxon>
        <taxon>Lachnospiraceae</taxon>
        <taxon>Roseburia</taxon>
    </lineage>
</organism>
<dbReference type="Pfam" id="PF00480">
    <property type="entry name" value="ROK"/>
    <property type="match status" value="1"/>
</dbReference>
<protein>
    <submittedName>
        <fullName evidence="2">ROK family protein</fullName>
    </submittedName>
</protein>
<dbReference type="EMBL" id="JACOQH010000005">
    <property type="protein sequence ID" value="MBC5754005.1"/>
    <property type="molecule type" value="Genomic_DNA"/>
</dbReference>
<dbReference type="InterPro" id="IPR049874">
    <property type="entry name" value="ROK_cs"/>
</dbReference>
<evidence type="ECO:0000256" key="1">
    <source>
        <dbReference type="ARBA" id="ARBA00006479"/>
    </source>
</evidence>
<dbReference type="PANTHER" id="PTHR18964">
    <property type="entry name" value="ROK (REPRESSOR, ORF, KINASE) FAMILY"/>
    <property type="match status" value="1"/>
</dbReference>
<gene>
    <name evidence="2" type="ORF">H8Z76_08190</name>
</gene>
<evidence type="ECO:0000313" key="3">
    <source>
        <dbReference type="Proteomes" id="UP000621540"/>
    </source>
</evidence>